<dbReference type="InterPro" id="IPR031596">
    <property type="entry name" value="MaAIMP_sms"/>
</dbReference>
<feature type="region of interest" description="Disordered" evidence="1">
    <location>
        <begin position="33"/>
        <end position="55"/>
    </location>
</feature>
<keyword evidence="2" id="KW-1133">Transmembrane helix</keyword>
<dbReference type="NCBIfam" id="NF033493">
    <property type="entry name" value="MetS_like_NSS"/>
    <property type="match status" value="1"/>
</dbReference>
<dbReference type="EMBL" id="CP113089">
    <property type="protein sequence ID" value="WAB81895.1"/>
    <property type="molecule type" value="Genomic_DNA"/>
</dbReference>
<gene>
    <name evidence="3" type="ORF">OVN18_02410</name>
</gene>
<feature type="compositionally biased region" description="Basic and acidic residues" evidence="1">
    <location>
        <begin position="45"/>
        <end position="55"/>
    </location>
</feature>
<keyword evidence="4" id="KW-1185">Reference proteome</keyword>
<feature type="transmembrane region" description="Helical" evidence="2">
    <location>
        <begin position="6"/>
        <end position="27"/>
    </location>
</feature>
<dbReference type="Pfam" id="PF16951">
    <property type="entry name" value="MaAIMP_sms"/>
    <property type="match status" value="1"/>
</dbReference>
<organism evidence="3 4">
    <name type="scientific">Microcella daejeonensis</name>
    <dbReference type="NCBI Taxonomy" id="2994971"/>
    <lineage>
        <taxon>Bacteria</taxon>
        <taxon>Bacillati</taxon>
        <taxon>Actinomycetota</taxon>
        <taxon>Actinomycetes</taxon>
        <taxon>Micrococcales</taxon>
        <taxon>Microbacteriaceae</taxon>
        <taxon>Microcella</taxon>
    </lineage>
</organism>
<dbReference type="AlphaFoldDB" id="A0A9E8MLM9"/>
<evidence type="ECO:0000313" key="3">
    <source>
        <dbReference type="EMBL" id="WAB81895.1"/>
    </source>
</evidence>
<reference evidence="3" key="1">
    <citation type="submission" date="2022-11" db="EMBL/GenBank/DDBJ databases">
        <title>Description of Microcella daejonensis nov. sp, isolated from riverside soil.</title>
        <authorList>
            <person name="Molina K.M."/>
            <person name="Kim S.B."/>
        </authorList>
    </citation>
    <scope>NUCLEOTIDE SEQUENCE</scope>
    <source>
        <strain evidence="3">MMS21-STM12</strain>
    </source>
</reference>
<keyword evidence="2" id="KW-0812">Transmembrane</keyword>
<keyword evidence="2" id="KW-0472">Membrane</keyword>
<accession>A0A9E8MLM9</accession>
<dbReference type="RefSeq" id="WP_267781699.1">
    <property type="nucleotide sequence ID" value="NZ_CP113089.1"/>
</dbReference>
<dbReference type="Proteomes" id="UP001164706">
    <property type="component" value="Chromosome"/>
</dbReference>
<proteinExistence type="predicted"/>
<sequence>MTPIAITFLIGALVIIWGGLAASILVLRRRPERDDYPAGGEPDEREGTGPVERDS</sequence>
<name>A0A9E8MLM9_9MICO</name>
<dbReference type="KEGG" id="mdb:OVN18_02410"/>
<protein>
    <submittedName>
        <fullName evidence="3">Methionine/alanine import family NSS transporter small subunit</fullName>
    </submittedName>
</protein>
<evidence type="ECO:0000313" key="4">
    <source>
        <dbReference type="Proteomes" id="UP001164706"/>
    </source>
</evidence>
<evidence type="ECO:0000256" key="2">
    <source>
        <dbReference type="SAM" id="Phobius"/>
    </source>
</evidence>
<evidence type="ECO:0000256" key="1">
    <source>
        <dbReference type="SAM" id="MobiDB-lite"/>
    </source>
</evidence>